<feature type="region of interest" description="Disordered" evidence="10">
    <location>
        <begin position="227"/>
        <end position="257"/>
    </location>
</feature>
<name>A0AAD7RZ93_9TELE</name>
<keyword evidence="5" id="KW-0479">Metal-binding</keyword>
<evidence type="ECO:0000256" key="5">
    <source>
        <dbReference type="ARBA" id="ARBA00022723"/>
    </source>
</evidence>
<dbReference type="InterPro" id="IPR040393">
    <property type="entry name" value="TREX1/2"/>
</dbReference>
<dbReference type="PANTHER" id="PTHR13058">
    <property type="entry name" value="THREE PRIME REPAIR EXONUCLEASE 1, 2"/>
    <property type="match status" value="1"/>
</dbReference>
<evidence type="ECO:0000256" key="3">
    <source>
        <dbReference type="ARBA" id="ARBA00012115"/>
    </source>
</evidence>
<dbReference type="FunFam" id="3.30.420.10:FF:000247">
    <property type="entry name" value="Si:ch1073-296i8.2"/>
    <property type="match status" value="1"/>
</dbReference>
<feature type="domain" description="Exonuclease" evidence="11">
    <location>
        <begin position="18"/>
        <end position="196"/>
    </location>
</feature>
<proteinExistence type="inferred from homology"/>
<comment type="cofactor">
    <cofactor evidence="2">
        <name>Mg(2+)</name>
        <dbReference type="ChEBI" id="CHEBI:18420"/>
    </cofactor>
</comment>
<dbReference type="GO" id="GO:0006308">
    <property type="term" value="P:DNA catabolic process"/>
    <property type="evidence" value="ECO:0007669"/>
    <property type="project" value="TreeGrafter"/>
</dbReference>
<sequence length="296" mass="32408">MDLCSYSTVSGSRPDHCSLVFFDLETTGLGRACDIIQLSAVSGGHSLNLYTVPRCRVQRGASAVTGFRVWRHRLYLHHRPVPTITLPEALTSFLAFLRMLGQPLLVGHNVRRFDCPVLARALDEFQLRAAFLRVTSGFLDTLPLARDLLRGRGQQSYRQESLVRDVLGVSYPAHDALEDVRALQRLYGAFQPTPEQAQRHTFTLASMAAPASKQPPVKTRALCRQPGQHPLWEQPGKAAEPSPESTGGAMGPSSVSLRASRLSGGEMDEGLVVCQESARRPAAADGHSLSHGTWFT</sequence>
<dbReference type="AlphaFoldDB" id="A0AAD7RZ93"/>
<keyword evidence="8" id="KW-0460">Magnesium</keyword>
<evidence type="ECO:0000313" key="13">
    <source>
        <dbReference type="Proteomes" id="UP001221898"/>
    </source>
</evidence>
<keyword evidence="6" id="KW-0378">Hydrolase</keyword>
<dbReference type="CDD" id="cd06127">
    <property type="entry name" value="DEDDh"/>
    <property type="match status" value="1"/>
</dbReference>
<evidence type="ECO:0000256" key="7">
    <source>
        <dbReference type="ARBA" id="ARBA00022839"/>
    </source>
</evidence>
<evidence type="ECO:0000256" key="8">
    <source>
        <dbReference type="ARBA" id="ARBA00022842"/>
    </source>
</evidence>
<accession>A0AAD7RZ93</accession>
<reference evidence="12" key="1">
    <citation type="journal article" date="2023" name="Science">
        <title>Genome structures resolve the early diversification of teleost fishes.</title>
        <authorList>
            <person name="Parey E."/>
            <person name="Louis A."/>
            <person name="Montfort J."/>
            <person name="Bouchez O."/>
            <person name="Roques C."/>
            <person name="Iampietro C."/>
            <person name="Lluch J."/>
            <person name="Castinel A."/>
            <person name="Donnadieu C."/>
            <person name="Desvignes T."/>
            <person name="Floi Bucao C."/>
            <person name="Jouanno E."/>
            <person name="Wen M."/>
            <person name="Mejri S."/>
            <person name="Dirks R."/>
            <person name="Jansen H."/>
            <person name="Henkel C."/>
            <person name="Chen W.J."/>
            <person name="Zahm M."/>
            <person name="Cabau C."/>
            <person name="Klopp C."/>
            <person name="Thompson A.W."/>
            <person name="Robinson-Rechavi M."/>
            <person name="Braasch I."/>
            <person name="Lecointre G."/>
            <person name="Bobe J."/>
            <person name="Postlethwait J.H."/>
            <person name="Berthelot C."/>
            <person name="Roest Crollius H."/>
            <person name="Guiguen Y."/>
        </authorList>
    </citation>
    <scope>NUCLEOTIDE SEQUENCE</scope>
    <source>
        <strain evidence="12">NC1722</strain>
    </source>
</reference>
<dbReference type="SUPFAM" id="SSF53098">
    <property type="entry name" value="Ribonuclease H-like"/>
    <property type="match status" value="1"/>
</dbReference>
<evidence type="ECO:0000256" key="2">
    <source>
        <dbReference type="ARBA" id="ARBA00001946"/>
    </source>
</evidence>
<dbReference type="InterPro" id="IPR012337">
    <property type="entry name" value="RNaseH-like_sf"/>
</dbReference>
<organism evidence="12 13">
    <name type="scientific">Aldrovandia affinis</name>
    <dbReference type="NCBI Taxonomy" id="143900"/>
    <lineage>
        <taxon>Eukaryota</taxon>
        <taxon>Metazoa</taxon>
        <taxon>Chordata</taxon>
        <taxon>Craniata</taxon>
        <taxon>Vertebrata</taxon>
        <taxon>Euteleostomi</taxon>
        <taxon>Actinopterygii</taxon>
        <taxon>Neopterygii</taxon>
        <taxon>Teleostei</taxon>
        <taxon>Notacanthiformes</taxon>
        <taxon>Halosauridae</taxon>
        <taxon>Aldrovandia</taxon>
    </lineage>
</organism>
<dbReference type="EMBL" id="JAINUG010000140">
    <property type="protein sequence ID" value="KAJ8393137.1"/>
    <property type="molecule type" value="Genomic_DNA"/>
</dbReference>
<evidence type="ECO:0000313" key="12">
    <source>
        <dbReference type="EMBL" id="KAJ8393137.1"/>
    </source>
</evidence>
<evidence type="ECO:0000256" key="9">
    <source>
        <dbReference type="ARBA" id="ARBA00025769"/>
    </source>
</evidence>
<comment type="similarity">
    <text evidence="9">Belongs to the exonuclease superfamily. TREX family.</text>
</comment>
<dbReference type="SMART" id="SM00479">
    <property type="entry name" value="EXOIII"/>
    <property type="match status" value="1"/>
</dbReference>
<evidence type="ECO:0000256" key="1">
    <source>
        <dbReference type="ARBA" id="ARBA00000493"/>
    </source>
</evidence>
<comment type="catalytic activity">
    <reaction evidence="1">
        <text>Exonucleolytic cleavage in the 3'- to 5'-direction to yield nucleoside 5'-phosphates.</text>
        <dbReference type="EC" id="3.1.11.2"/>
    </reaction>
</comment>
<dbReference type="GO" id="GO:0008311">
    <property type="term" value="F:double-stranded DNA 3'-5' DNA exonuclease activity"/>
    <property type="evidence" value="ECO:0007669"/>
    <property type="project" value="UniProtKB-EC"/>
</dbReference>
<dbReference type="Proteomes" id="UP001221898">
    <property type="component" value="Unassembled WGS sequence"/>
</dbReference>
<evidence type="ECO:0000256" key="10">
    <source>
        <dbReference type="SAM" id="MobiDB-lite"/>
    </source>
</evidence>
<evidence type="ECO:0000256" key="6">
    <source>
        <dbReference type="ARBA" id="ARBA00022801"/>
    </source>
</evidence>
<dbReference type="InterPro" id="IPR036397">
    <property type="entry name" value="RNaseH_sf"/>
</dbReference>
<gene>
    <name evidence="12" type="ORF">AAFF_G00068200</name>
</gene>
<keyword evidence="7" id="KW-0269">Exonuclease</keyword>
<protein>
    <recommendedName>
        <fullName evidence="3">exodeoxyribonuclease III</fullName>
        <ecNumber evidence="3">3.1.11.2</ecNumber>
    </recommendedName>
</protein>
<dbReference type="GO" id="GO:0046872">
    <property type="term" value="F:metal ion binding"/>
    <property type="evidence" value="ECO:0007669"/>
    <property type="project" value="UniProtKB-KW"/>
</dbReference>
<dbReference type="GO" id="GO:0003676">
    <property type="term" value="F:nucleic acid binding"/>
    <property type="evidence" value="ECO:0007669"/>
    <property type="project" value="InterPro"/>
</dbReference>
<dbReference type="GO" id="GO:0005737">
    <property type="term" value="C:cytoplasm"/>
    <property type="evidence" value="ECO:0007669"/>
    <property type="project" value="TreeGrafter"/>
</dbReference>
<dbReference type="PANTHER" id="PTHR13058:SF22">
    <property type="entry name" value="EXODEOXYRIBONUCLEASE III"/>
    <property type="match status" value="1"/>
</dbReference>
<dbReference type="InterPro" id="IPR013520">
    <property type="entry name" value="Ribonucl_H"/>
</dbReference>
<keyword evidence="4" id="KW-0540">Nuclease</keyword>
<evidence type="ECO:0000256" key="4">
    <source>
        <dbReference type="ARBA" id="ARBA00022722"/>
    </source>
</evidence>
<keyword evidence="13" id="KW-1185">Reference proteome</keyword>
<dbReference type="EC" id="3.1.11.2" evidence="3"/>
<comment type="caution">
    <text evidence="12">The sequence shown here is derived from an EMBL/GenBank/DDBJ whole genome shotgun (WGS) entry which is preliminary data.</text>
</comment>
<evidence type="ECO:0000259" key="11">
    <source>
        <dbReference type="SMART" id="SM00479"/>
    </source>
</evidence>
<dbReference type="Gene3D" id="3.30.420.10">
    <property type="entry name" value="Ribonuclease H-like superfamily/Ribonuclease H"/>
    <property type="match status" value="1"/>
</dbReference>
<dbReference type="Pfam" id="PF00929">
    <property type="entry name" value="RNase_T"/>
    <property type="match status" value="1"/>
</dbReference>